<comment type="similarity">
    <text evidence="1 6">Belongs to the EF-Ts family.</text>
</comment>
<dbReference type="InterPro" id="IPR036402">
    <property type="entry name" value="EF-Ts_dimer_sf"/>
</dbReference>
<dbReference type="SUPFAM" id="SSF54713">
    <property type="entry name" value="Elongation factor Ts (EF-Ts), dimerisation domain"/>
    <property type="match status" value="1"/>
</dbReference>
<dbReference type="InterPro" id="IPR014039">
    <property type="entry name" value="Transl_elong_EFTs/EF1B_dimer"/>
</dbReference>
<dbReference type="RefSeq" id="WP_146820561.1">
    <property type="nucleotide sequence ID" value="NZ_CP029077.1"/>
</dbReference>
<dbReference type="Pfam" id="PF00889">
    <property type="entry name" value="EF_TS"/>
    <property type="match status" value="1"/>
</dbReference>
<dbReference type="Gene3D" id="1.10.286.20">
    <property type="match status" value="1"/>
</dbReference>
<evidence type="ECO:0000256" key="1">
    <source>
        <dbReference type="ARBA" id="ARBA00005532"/>
    </source>
</evidence>
<keyword evidence="4 6" id="KW-0251">Elongation factor</keyword>
<evidence type="ECO:0000256" key="6">
    <source>
        <dbReference type="HAMAP-Rule" id="MF_00050"/>
    </source>
</evidence>
<evidence type="ECO:0000256" key="4">
    <source>
        <dbReference type="ARBA" id="ARBA00022768"/>
    </source>
</evidence>
<keyword evidence="9" id="KW-1185">Reference proteome</keyword>
<proteinExistence type="inferred from homology"/>
<dbReference type="SUPFAM" id="SSF46934">
    <property type="entry name" value="UBA-like"/>
    <property type="match status" value="1"/>
</dbReference>
<dbReference type="OrthoDB" id="9808348at2"/>
<feature type="region of interest" description="Involved in Mg(2+) ion dislocation from EF-Tu" evidence="6">
    <location>
        <begin position="75"/>
        <end position="78"/>
    </location>
</feature>
<feature type="domain" description="Translation elongation factor EFTs/EF1B dimerisation" evidence="7">
    <location>
        <begin position="66"/>
        <end position="282"/>
    </location>
</feature>
<protein>
    <recommendedName>
        <fullName evidence="2 6">Elongation factor Ts</fullName>
        <shortName evidence="6">EF-Ts</shortName>
    </recommendedName>
</protein>
<dbReference type="InterPro" id="IPR001816">
    <property type="entry name" value="Transl_elong_EFTs/EF1B"/>
</dbReference>
<dbReference type="GO" id="GO:0003746">
    <property type="term" value="F:translation elongation factor activity"/>
    <property type="evidence" value="ECO:0007669"/>
    <property type="project" value="UniProtKB-UniRule"/>
</dbReference>
<dbReference type="GO" id="GO:0005737">
    <property type="term" value="C:cytoplasm"/>
    <property type="evidence" value="ECO:0007669"/>
    <property type="project" value="UniProtKB-SubCell"/>
</dbReference>
<dbReference type="NCBIfam" id="TIGR00116">
    <property type="entry name" value="tsf"/>
    <property type="match status" value="1"/>
</dbReference>
<sequence>MENLKKLRDISGAGLSACKDALAQTNNDIDAAMKLLREKGIAQASKKADRDAKEGLAGVISLGNEAVLVKIACETDFVARNEKFQSLVSTILNTLAKEKPVDFESAKNVKMISSGLTIADEISASVGNVGENVLFLAYSKLSVSNGVVASYIHTKACENFGKIAVAVALESSIAKDKLEECGRQIGMHIAAFNPAFLSTDDVSEEFIKSEREIFTNQMKDSGKPADIIAKIVDGKLQKSLQENVLLEQAFAIDSSIKVKEFVEKFGKENGGEIKVKAFIRFSI</sequence>
<dbReference type="Gene3D" id="3.30.479.20">
    <property type="entry name" value="Elongation factor Ts, dimerisation domain"/>
    <property type="match status" value="2"/>
</dbReference>
<accession>A0A5B8XDG4</accession>
<comment type="function">
    <text evidence="6">Associates with the EF-Tu.GDP complex and induces the exchange of GDP to GTP. It remains bound to the aminoacyl-tRNA.EF-Tu.GTP complex up to the GTP hydrolysis stage on the ribosome.</text>
</comment>
<organism evidence="8 9">
    <name type="scientific">Candidatus Deianiraea vastatrix</name>
    <dbReference type="NCBI Taxonomy" id="2163644"/>
    <lineage>
        <taxon>Bacteria</taxon>
        <taxon>Pseudomonadati</taxon>
        <taxon>Pseudomonadota</taxon>
        <taxon>Alphaproteobacteria</taxon>
        <taxon>Rickettsiales</taxon>
        <taxon>Candidatus Deianiraeaceae</taxon>
        <taxon>Candidatus Deianiraea</taxon>
    </lineage>
</organism>
<dbReference type="Proteomes" id="UP000321934">
    <property type="component" value="Chromosome"/>
</dbReference>
<dbReference type="FunFam" id="1.10.8.10:FF:000001">
    <property type="entry name" value="Elongation factor Ts"/>
    <property type="match status" value="1"/>
</dbReference>
<dbReference type="PANTHER" id="PTHR11741">
    <property type="entry name" value="ELONGATION FACTOR TS"/>
    <property type="match status" value="1"/>
</dbReference>
<comment type="subcellular location">
    <subcellularLocation>
        <location evidence="6">Cytoplasm</location>
    </subcellularLocation>
</comment>
<keyword evidence="5 6" id="KW-0648">Protein biosynthesis</keyword>
<dbReference type="EMBL" id="CP029077">
    <property type="protein sequence ID" value="QED23280.1"/>
    <property type="molecule type" value="Genomic_DNA"/>
</dbReference>
<keyword evidence="3 6" id="KW-0963">Cytoplasm</keyword>
<dbReference type="AlphaFoldDB" id="A0A5B8XDG4"/>
<dbReference type="CDD" id="cd14275">
    <property type="entry name" value="UBA_EF-Ts"/>
    <property type="match status" value="1"/>
</dbReference>
<dbReference type="HAMAP" id="MF_00050">
    <property type="entry name" value="EF_Ts"/>
    <property type="match status" value="1"/>
</dbReference>
<dbReference type="InterPro" id="IPR009060">
    <property type="entry name" value="UBA-like_sf"/>
</dbReference>
<evidence type="ECO:0000259" key="7">
    <source>
        <dbReference type="Pfam" id="PF00889"/>
    </source>
</evidence>
<dbReference type="PANTHER" id="PTHR11741:SF0">
    <property type="entry name" value="ELONGATION FACTOR TS, MITOCHONDRIAL"/>
    <property type="match status" value="1"/>
</dbReference>
<reference evidence="8 9" key="1">
    <citation type="journal article" date="2019" name="ISME J.">
        <title>Deianiraea, an extracellular bacterium associated with the ciliate Paramecium, suggests an alternative scenario for the evolution of Rickettsiales.</title>
        <authorList>
            <person name="Castelli M."/>
            <person name="Sabaneyeva E."/>
            <person name="Lanzoni O."/>
            <person name="Lebedeva N."/>
            <person name="Floriano A.M."/>
            <person name="Gaiarsa S."/>
            <person name="Benken K."/>
            <person name="Modeo L."/>
            <person name="Bandi C."/>
            <person name="Potekhin A."/>
            <person name="Sassera D."/>
            <person name="Petroni G."/>
        </authorList>
    </citation>
    <scope>NUCLEOTIDE SEQUENCE [LARGE SCALE GENOMIC DNA]</scope>
    <source>
        <strain evidence="8">CyL4-1</strain>
    </source>
</reference>
<dbReference type="FunFam" id="1.10.286.20:FF:000001">
    <property type="entry name" value="Elongation factor Ts"/>
    <property type="match status" value="1"/>
</dbReference>
<gene>
    <name evidence="6" type="primary">tsf</name>
    <name evidence="8" type="ORF">Deia_00481</name>
</gene>
<dbReference type="Gene3D" id="1.10.8.10">
    <property type="entry name" value="DNA helicase RuvA subunit, C-terminal domain"/>
    <property type="match status" value="1"/>
</dbReference>
<evidence type="ECO:0000313" key="9">
    <source>
        <dbReference type="Proteomes" id="UP000321934"/>
    </source>
</evidence>
<evidence type="ECO:0000256" key="2">
    <source>
        <dbReference type="ARBA" id="ARBA00016956"/>
    </source>
</evidence>
<evidence type="ECO:0000256" key="3">
    <source>
        <dbReference type="ARBA" id="ARBA00022490"/>
    </source>
</evidence>
<name>A0A5B8XDG4_9RICK</name>
<evidence type="ECO:0000256" key="5">
    <source>
        <dbReference type="ARBA" id="ARBA00022917"/>
    </source>
</evidence>
<evidence type="ECO:0000313" key="8">
    <source>
        <dbReference type="EMBL" id="QED23280.1"/>
    </source>
</evidence>